<dbReference type="PRINTS" id="PR00380">
    <property type="entry name" value="KINESINHEAVY"/>
</dbReference>
<protein>
    <recommendedName>
        <fullName evidence="3">Kinesin motor domain-containing protein</fullName>
    </recommendedName>
</protein>
<dbReference type="PROSITE" id="PS50067">
    <property type="entry name" value="KINESIN_MOTOR_2"/>
    <property type="match status" value="1"/>
</dbReference>
<dbReference type="SMART" id="SM00129">
    <property type="entry name" value="KISc"/>
    <property type="match status" value="1"/>
</dbReference>
<feature type="binding site" evidence="1">
    <location>
        <begin position="21"/>
        <end position="28"/>
    </location>
    <ligand>
        <name>ATP</name>
        <dbReference type="ChEBI" id="CHEBI:30616"/>
    </ligand>
</feature>
<dbReference type="Gene3D" id="3.40.850.10">
    <property type="entry name" value="Kinesin motor domain"/>
    <property type="match status" value="1"/>
</dbReference>
<keyword evidence="1" id="KW-0067">ATP-binding</keyword>
<dbReference type="InterPro" id="IPR027640">
    <property type="entry name" value="Kinesin-like_fam"/>
</dbReference>
<dbReference type="GO" id="GO:0005524">
    <property type="term" value="F:ATP binding"/>
    <property type="evidence" value="ECO:0007669"/>
    <property type="project" value="UniProtKB-UniRule"/>
</dbReference>
<dbReference type="AlphaFoldDB" id="A0A813GNR5"/>
<dbReference type="GO" id="GO:0007018">
    <property type="term" value="P:microtubule-based movement"/>
    <property type="evidence" value="ECO:0007669"/>
    <property type="project" value="InterPro"/>
</dbReference>
<dbReference type="InterPro" id="IPR036961">
    <property type="entry name" value="Kinesin_motor_dom_sf"/>
</dbReference>
<dbReference type="EMBL" id="CAJNNV010028355">
    <property type="protein sequence ID" value="CAE8624306.1"/>
    <property type="molecule type" value="Genomic_DNA"/>
</dbReference>
<proteinExistence type="inferred from homology"/>
<comment type="caution">
    <text evidence="4">The sequence shown here is derived from an EMBL/GenBank/DDBJ whole genome shotgun (WGS) entry which is preliminary data.</text>
</comment>
<keyword evidence="1" id="KW-0505">Motor protein</keyword>
<feature type="region of interest" description="Disordered" evidence="2">
    <location>
        <begin position="82"/>
        <end position="104"/>
    </location>
</feature>
<evidence type="ECO:0000259" key="3">
    <source>
        <dbReference type="PROSITE" id="PS50067"/>
    </source>
</evidence>
<dbReference type="OMA" id="FEDCMEL"/>
<dbReference type="GO" id="GO:0008017">
    <property type="term" value="F:microtubule binding"/>
    <property type="evidence" value="ECO:0007669"/>
    <property type="project" value="InterPro"/>
</dbReference>
<dbReference type="OrthoDB" id="3176171at2759"/>
<organism evidence="4 5">
    <name type="scientific">Polarella glacialis</name>
    <name type="common">Dinoflagellate</name>
    <dbReference type="NCBI Taxonomy" id="89957"/>
    <lineage>
        <taxon>Eukaryota</taxon>
        <taxon>Sar</taxon>
        <taxon>Alveolata</taxon>
        <taxon>Dinophyceae</taxon>
        <taxon>Suessiales</taxon>
        <taxon>Suessiaceae</taxon>
        <taxon>Polarella</taxon>
    </lineage>
</organism>
<feature type="domain" description="Kinesin motor" evidence="3">
    <location>
        <begin position="1"/>
        <end position="272"/>
    </location>
</feature>
<dbReference type="InterPro" id="IPR001752">
    <property type="entry name" value="Kinesin_motor_dom"/>
</dbReference>
<dbReference type="PANTHER" id="PTHR47972:SF16">
    <property type="entry name" value="KINESIN-LIKE PROTEIN"/>
    <property type="match status" value="1"/>
</dbReference>
<keyword evidence="5" id="KW-1185">Reference proteome</keyword>
<dbReference type="PANTHER" id="PTHR47972">
    <property type="entry name" value="KINESIN-LIKE PROTEIN KLP-3"/>
    <property type="match status" value="1"/>
</dbReference>
<dbReference type="Pfam" id="PF00225">
    <property type="entry name" value="Kinesin"/>
    <property type="match status" value="1"/>
</dbReference>
<dbReference type="SUPFAM" id="SSF52540">
    <property type="entry name" value="P-loop containing nucleoside triphosphate hydrolases"/>
    <property type="match status" value="1"/>
</dbReference>
<accession>A0A813GNR5</accession>
<evidence type="ECO:0000313" key="5">
    <source>
        <dbReference type="Proteomes" id="UP000654075"/>
    </source>
</evidence>
<dbReference type="Proteomes" id="UP000654075">
    <property type="component" value="Unassembled WGS sequence"/>
</dbReference>
<gene>
    <name evidence="4" type="ORF">PGLA1383_LOCUS41448</name>
</gene>
<feature type="non-terminal residue" evidence="4">
    <location>
        <position position="295"/>
    </location>
</feature>
<reference evidence="4" key="1">
    <citation type="submission" date="2021-02" db="EMBL/GenBank/DDBJ databases">
        <authorList>
            <person name="Dougan E. K."/>
            <person name="Rhodes N."/>
            <person name="Thang M."/>
            <person name="Chan C."/>
        </authorList>
    </citation>
    <scope>NUCLEOTIDE SEQUENCE</scope>
</reference>
<evidence type="ECO:0000256" key="2">
    <source>
        <dbReference type="SAM" id="MobiDB-lite"/>
    </source>
</evidence>
<name>A0A813GNR5_POLGL</name>
<comment type="similarity">
    <text evidence="1">Belongs to the TRAFAC class myosin-kinesin ATPase superfamily. Kinesin family.</text>
</comment>
<sequence length="295" mass="32341">DCRDLIQSVADGHNVTIFAYGQTGAGKTYTLYGTPEQEGIASRAIRELFKLVDALRNKHSVTITGSMYELHRNQLTDLLRNQQRRPGTSSSSSCPGSPKLGLRTDRDGFAQVDRLVEKEVKDAPELIRLLVRGLSQRIVAANAMNAESSRSHVMFTVKVTSVDAETREPLTGKLLLCDLGGSERLKRTEAAGDQLKEAIEINKSLSALGDVIEAVAERRRQVPYRNHKLTQLLQDSLGGTAKTLMFVNVSPAESNMQETAMSLNYASRAKRITNGVTLQVPSSPALSSRRGLVNY</sequence>
<keyword evidence="1" id="KW-0547">Nucleotide-binding</keyword>
<dbReference type="InterPro" id="IPR027417">
    <property type="entry name" value="P-loop_NTPase"/>
</dbReference>
<dbReference type="GO" id="GO:0003777">
    <property type="term" value="F:microtubule motor activity"/>
    <property type="evidence" value="ECO:0007669"/>
    <property type="project" value="InterPro"/>
</dbReference>
<evidence type="ECO:0000256" key="1">
    <source>
        <dbReference type="PROSITE-ProRule" id="PRU00283"/>
    </source>
</evidence>
<evidence type="ECO:0000313" key="4">
    <source>
        <dbReference type="EMBL" id="CAE8624306.1"/>
    </source>
</evidence>